<reference evidence="2" key="1">
    <citation type="journal article" date="2022" name="Mol. Ecol. Resour.">
        <title>The genomes of chicory, endive, great burdock and yacon provide insights into Asteraceae palaeo-polyploidization history and plant inulin production.</title>
        <authorList>
            <person name="Fan W."/>
            <person name="Wang S."/>
            <person name="Wang H."/>
            <person name="Wang A."/>
            <person name="Jiang F."/>
            <person name="Liu H."/>
            <person name="Zhao H."/>
            <person name="Xu D."/>
            <person name="Zhang Y."/>
        </authorList>
    </citation>
    <scope>NUCLEOTIDE SEQUENCE [LARGE SCALE GENOMIC DNA]</scope>
    <source>
        <strain evidence="2">cv. Punajuju</strain>
    </source>
</reference>
<organism evidence="1 2">
    <name type="scientific">Cichorium intybus</name>
    <name type="common">Chicory</name>
    <dbReference type="NCBI Taxonomy" id="13427"/>
    <lineage>
        <taxon>Eukaryota</taxon>
        <taxon>Viridiplantae</taxon>
        <taxon>Streptophyta</taxon>
        <taxon>Embryophyta</taxon>
        <taxon>Tracheophyta</taxon>
        <taxon>Spermatophyta</taxon>
        <taxon>Magnoliopsida</taxon>
        <taxon>eudicotyledons</taxon>
        <taxon>Gunneridae</taxon>
        <taxon>Pentapetalae</taxon>
        <taxon>asterids</taxon>
        <taxon>campanulids</taxon>
        <taxon>Asterales</taxon>
        <taxon>Asteraceae</taxon>
        <taxon>Cichorioideae</taxon>
        <taxon>Cichorieae</taxon>
        <taxon>Cichoriinae</taxon>
        <taxon>Cichorium</taxon>
    </lineage>
</organism>
<evidence type="ECO:0000313" key="2">
    <source>
        <dbReference type="Proteomes" id="UP001055811"/>
    </source>
</evidence>
<dbReference type="Proteomes" id="UP001055811">
    <property type="component" value="Linkage Group LG03"/>
</dbReference>
<proteinExistence type="predicted"/>
<reference evidence="1 2" key="2">
    <citation type="journal article" date="2022" name="Mol. Ecol. Resour.">
        <title>The genomes of chicory, endive, great burdock and yacon provide insights into Asteraceae paleo-polyploidization history and plant inulin production.</title>
        <authorList>
            <person name="Fan W."/>
            <person name="Wang S."/>
            <person name="Wang H."/>
            <person name="Wang A."/>
            <person name="Jiang F."/>
            <person name="Liu H."/>
            <person name="Zhao H."/>
            <person name="Xu D."/>
            <person name="Zhang Y."/>
        </authorList>
    </citation>
    <scope>NUCLEOTIDE SEQUENCE [LARGE SCALE GENOMIC DNA]</scope>
    <source>
        <strain evidence="2">cv. Punajuju</strain>
        <tissue evidence="1">Leaves</tissue>
    </source>
</reference>
<name>A0ACB9F0L9_CICIN</name>
<sequence>MFLRRLKPTAARKITSTVSLHRHSSSLLPSDDLNPILPSDAHTTTKGDGLGEMWERQDDLVVKKELSMCFFKA</sequence>
<keyword evidence="2" id="KW-1185">Reference proteome</keyword>
<protein>
    <submittedName>
        <fullName evidence="1">Uncharacterized protein</fullName>
    </submittedName>
</protein>
<dbReference type="EMBL" id="CM042011">
    <property type="protein sequence ID" value="KAI3764644.1"/>
    <property type="molecule type" value="Genomic_DNA"/>
</dbReference>
<accession>A0ACB9F0L9</accession>
<comment type="caution">
    <text evidence="1">The sequence shown here is derived from an EMBL/GenBank/DDBJ whole genome shotgun (WGS) entry which is preliminary data.</text>
</comment>
<evidence type="ECO:0000313" key="1">
    <source>
        <dbReference type="EMBL" id="KAI3764644.1"/>
    </source>
</evidence>
<gene>
    <name evidence="1" type="ORF">L2E82_14655</name>
</gene>